<dbReference type="SUPFAM" id="SSF51905">
    <property type="entry name" value="FAD/NAD(P)-binding domain"/>
    <property type="match status" value="1"/>
</dbReference>
<dbReference type="InterPro" id="IPR036188">
    <property type="entry name" value="FAD/NAD-bd_sf"/>
</dbReference>
<evidence type="ECO:0000313" key="1">
    <source>
        <dbReference type="EMBL" id="AST58686.1"/>
    </source>
</evidence>
<proteinExistence type="predicted"/>
<reference evidence="1 2" key="1">
    <citation type="submission" date="2016-08" db="EMBL/GenBank/DDBJ databases">
        <title>A novel genetic cassette of butanologenic Thermoanaerobacterium thermosaccharolyticum that directly convert cellulose to butanol.</title>
        <authorList>
            <person name="Li T."/>
            <person name="He J."/>
        </authorList>
    </citation>
    <scope>NUCLEOTIDE SEQUENCE [LARGE SCALE GENOMIC DNA]</scope>
    <source>
        <strain evidence="1 2">TG57</strain>
    </source>
</reference>
<dbReference type="Proteomes" id="UP000214975">
    <property type="component" value="Chromosome"/>
</dbReference>
<gene>
    <name evidence="1" type="ORF">Thert_02875</name>
</gene>
<dbReference type="RefSeq" id="WP_237268777.1">
    <property type="nucleotide sequence ID" value="NZ_CP016893.1"/>
</dbReference>
<name>A0A223I1R9_THETR</name>
<dbReference type="EMBL" id="CP016893">
    <property type="protein sequence ID" value="AST58686.1"/>
    <property type="molecule type" value="Genomic_DNA"/>
</dbReference>
<protein>
    <submittedName>
        <fullName evidence="1">FAD-dependent pyridine nucleotide-disulfide oxidoreductase</fullName>
    </submittedName>
</protein>
<sequence length="40" mass="4180">MGAKIIVLGGGFGGATAAQKLDKYLLNDDIDITLIEKNDS</sequence>
<dbReference type="Gene3D" id="3.50.50.100">
    <property type="match status" value="1"/>
</dbReference>
<accession>A0A223I1R9</accession>
<dbReference type="AlphaFoldDB" id="A0A223I1R9"/>
<organism evidence="1 2">
    <name type="scientific">Thermoanaerobacterium thermosaccharolyticum</name>
    <name type="common">Clostridium thermosaccharolyticum</name>
    <dbReference type="NCBI Taxonomy" id="1517"/>
    <lineage>
        <taxon>Bacteria</taxon>
        <taxon>Bacillati</taxon>
        <taxon>Bacillota</taxon>
        <taxon>Clostridia</taxon>
        <taxon>Thermoanaerobacterales</taxon>
        <taxon>Thermoanaerobacteraceae</taxon>
        <taxon>Thermoanaerobacterium</taxon>
    </lineage>
</organism>
<evidence type="ECO:0000313" key="2">
    <source>
        <dbReference type="Proteomes" id="UP000214975"/>
    </source>
</evidence>
<dbReference type="Pfam" id="PF13450">
    <property type="entry name" value="NAD_binding_8"/>
    <property type="match status" value="1"/>
</dbReference>